<dbReference type="SUPFAM" id="SSF55068">
    <property type="entry name" value="Peptide methionine sulfoxide reductase"/>
    <property type="match status" value="1"/>
</dbReference>
<dbReference type="PANTHER" id="PTHR42799:SF2">
    <property type="entry name" value="MITOCHONDRIAL PEPTIDE METHIONINE SULFOXIDE REDUCTASE"/>
    <property type="match status" value="1"/>
</dbReference>
<name>A0A926DVY1_9FIRM</name>
<dbReference type="RefSeq" id="WP_177715501.1">
    <property type="nucleotide sequence ID" value="NZ_JACRSQ010000021.1"/>
</dbReference>
<dbReference type="GO" id="GO:0008113">
    <property type="term" value="F:peptide-methionine (S)-S-oxide reductase activity"/>
    <property type="evidence" value="ECO:0007669"/>
    <property type="project" value="UniProtKB-UniRule"/>
</dbReference>
<dbReference type="HAMAP" id="MF_01400">
    <property type="entry name" value="MsrB"/>
    <property type="match status" value="1"/>
</dbReference>
<evidence type="ECO:0000313" key="9">
    <source>
        <dbReference type="EMBL" id="MBC8544394.1"/>
    </source>
</evidence>
<sequence>MEKTVYFGGGCFWGVEKYFSYVEGVTETEVGYANGHTANPTYEEVCRGHTGHAETVKVVYECQKIGLEQLLSLFYQSIDPTAVNRQGNDIGPQYRTGIYYTDPKEKSLILQSLAQLQKSYQAPIAVEVGPLRNFWPAEEYHQKYLDRNPLGYCHIGKEKLKAAQKAGREYRRKSQEELAKSLTQMQYEVTQNKGTEPPFRNSYWDQFAEGIYVDITTGEPLFLSSDKFDSGCGWPSFSKPIEPWLLEEFRDSSHGMERIEVRSRTGNSHLGHVFTDGPRERGGLRYCINSSSLRFIPKEKMEEEGYGAYLALLDRGSR</sequence>
<dbReference type="AlphaFoldDB" id="A0A926DVY1"/>
<dbReference type="PROSITE" id="PS51790">
    <property type="entry name" value="MSRB"/>
    <property type="match status" value="1"/>
</dbReference>
<dbReference type="HAMAP" id="MF_01401">
    <property type="entry name" value="MsrA"/>
    <property type="match status" value="1"/>
</dbReference>
<dbReference type="InterPro" id="IPR011057">
    <property type="entry name" value="Mss4-like_sf"/>
</dbReference>
<comment type="similarity">
    <text evidence="7">Belongs to the MsrA Met sulfoxide reductase family.</text>
</comment>
<dbReference type="Pfam" id="PF01625">
    <property type="entry name" value="PMSR"/>
    <property type="match status" value="1"/>
</dbReference>
<dbReference type="Gene3D" id="2.170.150.20">
    <property type="entry name" value="Peptide methionine sulfoxide reductase"/>
    <property type="match status" value="1"/>
</dbReference>
<dbReference type="EC" id="1.8.4.12" evidence="6"/>
<dbReference type="EMBL" id="JACRSQ010000021">
    <property type="protein sequence ID" value="MBC8544394.1"/>
    <property type="molecule type" value="Genomic_DNA"/>
</dbReference>
<comment type="similarity">
    <text evidence="6">Belongs to the MsrB Met sulfoxide reductase family.</text>
</comment>
<dbReference type="EC" id="1.8.4.11" evidence="7"/>
<dbReference type="GO" id="GO:0033743">
    <property type="term" value="F:peptide-methionine (R)-S-oxide reductase activity"/>
    <property type="evidence" value="ECO:0007669"/>
    <property type="project" value="UniProtKB-UniRule"/>
</dbReference>
<dbReference type="PANTHER" id="PTHR42799">
    <property type="entry name" value="MITOCHONDRIAL PEPTIDE METHIONINE SULFOXIDE REDUCTASE"/>
    <property type="match status" value="1"/>
</dbReference>
<feature type="active site" evidence="7">
    <location>
        <position position="11"/>
    </location>
</feature>
<dbReference type="GO" id="GO:0005737">
    <property type="term" value="C:cytoplasm"/>
    <property type="evidence" value="ECO:0007669"/>
    <property type="project" value="TreeGrafter"/>
</dbReference>
<evidence type="ECO:0000256" key="5">
    <source>
        <dbReference type="ARBA" id="ARBA00048782"/>
    </source>
</evidence>
<dbReference type="InterPro" id="IPR036509">
    <property type="entry name" value="Met_Sox_Rdtase_MsrA_sf"/>
</dbReference>
<dbReference type="Pfam" id="PF01641">
    <property type="entry name" value="SelR"/>
    <property type="match status" value="1"/>
</dbReference>
<evidence type="ECO:0000256" key="4">
    <source>
        <dbReference type="ARBA" id="ARBA00048488"/>
    </source>
</evidence>
<evidence type="ECO:0000259" key="8">
    <source>
        <dbReference type="PROSITE" id="PS51790"/>
    </source>
</evidence>
<comment type="function">
    <text evidence="7">Has an important function as a repair enzyme for proteins that have been inactivated by oxidation. Catalyzes the reversible oxidation-reduction of methionine sulfoxide in proteins to methionine.</text>
</comment>
<protein>
    <recommendedName>
        <fullName evidence="6 7">Multifunctional fusion protein</fullName>
    </recommendedName>
    <domain>
        <recommendedName>
            <fullName evidence="7">Peptide methionine sulfoxide reductase MsrA</fullName>
            <shortName evidence="7">Protein-methionine-S-oxide reductase</shortName>
            <ecNumber evidence="7">1.8.4.11</ecNumber>
        </recommendedName>
        <alternativeName>
            <fullName evidence="7">Peptide-methionine (S)-S-oxide reductase</fullName>
            <shortName evidence="7">Peptide Met(O) reductase</shortName>
        </alternativeName>
    </domain>
    <domain>
        <recommendedName>
            <fullName evidence="6">Peptide methionine sulfoxide reductase MsrB</fullName>
            <ecNumber evidence="6">1.8.4.12</ecNumber>
        </recommendedName>
        <alternativeName>
            <fullName evidence="6">Peptide-methionine (R)-S-oxide reductase</fullName>
        </alternativeName>
    </domain>
</protein>
<feature type="domain" description="MsrB" evidence="8">
    <location>
        <begin position="175"/>
        <end position="298"/>
    </location>
</feature>
<comment type="catalytic activity">
    <reaction evidence="3 7">
        <text>L-methionyl-[protein] + [thioredoxin]-disulfide + H2O = L-methionyl-(S)-S-oxide-[protein] + [thioredoxin]-dithiol</text>
        <dbReference type="Rhea" id="RHEA:14217"/>
        <dbReference type="Rhea" id="RHEA-COMP:10698"/>
        <dbReference type="Rhea" id="RHEA-COMP:10700"/>
        <dbReference type="Rhea" id="RHEA-COMP:12313"/>
        <dbReference type="Rhea" id="RHEA-COMP:12315"/>
        <dbReference type="ChEBI" id="CHEBI:15377"/>
        <dbReference type="ChEBI" id="CHEBI:16044"/>
        <dbReference type="ChEBI" id="CHEBI:29950"/>
        <dbReference type="ChEBI" id="CHEBI:44120"/>
        <dbReference type="ChEBI" id="CHEBI:50058"/>
        <dbReference type="EC" id="1.8.4.11"/>
    </reaction>
</comment>
<accession>A0A926DVY1</accession>
<comment type="catalytic activity">
    <reaction evidence="4 6">
        <text>L-methionyl-[protein] + [thioredoxin]-disulfide + H2O = L-methionyl-(R)-S-oxide-[protein] + [thioredoxin]-dithiol</text>
        <dbReference type="Rhea" id="RHEA:24164"/>
        <dbReference type="Rhea" id="RHEA-COMP:10698"/>
        <dbReference type="Rhea" id="RHEA-COMP:10700"/>
        <dbReference type="Rhea" id="RHEA-COMP:12313"/>
        <dbReference type="Rhea" id="RHEA-COMP:12314"/>
        <dbReference type="ChEBI" id="CHEBI:15377"/>
        <dbReference type="ChEBI" id="CHEBI:16044"/>
        <dbReference type="ChEBI" id="CHEBI:29950"/>
        <dbReference type="ChEBI" id="CHEBI:45764"/>
        <dbReference type="ChEBI" id="CHEBI:50058"/>
        <dbReference type="EC" id="1.8.4.12"/>
    </reaction>
</comment>
<dbReference type="Gene3D" id="3.30.1060.10">
    <property type="entry name" value="Peptide methionine sulphoxide reductase MsrA"/>
    <property type="match status" value="1"/>
</dbReference>
<comment type="caution">
    <text evidence="6">Lacks conserved residue(s) required for the propagation of feature annotation.</text>
</comment>
<evidence type="ECO:0000256" key="2">
    <source>
        <dbReference type="ARBA" id="ARBA00023268"/>
    </source>
</evidence>
<evidence type="ECO:0000313" key="10">
    <source>
        <dbReference type="Proteomes" id="UP000657006"/>
    </source>
</evidence>
<dbReference type="Proteomes" id="UP000657006">
    <property type="component" value="Unassembled WGS sequence"/>
</dbReference>
<gene>
    <name evidence="6 9" type="primary">msrB</name>
    <name evidence="7" type="synonym">msrA</name>
    <name evidence="9" type="ORF">H8730_12680</name>
</gene>
<keyword evidence="2" id="KW-0511">Multifunctional enzyme</keyword>
<organism evidence="9 10">
    <name type="scientific">Bianquea renquensis</name>
    <dbReference type="NCBI Taxonomy" id="2763661"/>
    <lineage>
        <taxon>Bacteria</taxon>
        <taxon>Bacillati</taxon>
        <taxon>Bacillota</taxon>
        <taxon>Clostridia</taxon>
        <taxon>Eubacteriales</taxon>
        <taxon>Bianqueaceae</taxon>
        <taxon>Bianquea</taxon>
    </lineage>
</organism>
<feature type="active site" description="Nucleophile" evidence="6">
    <location>
        <position position="287"/>
    </location>
</feature>
<dbReference type="InterPro" id="IPR050162">
    <property type="entry name" value="MsrA_MetSO_reductase"/>
</dbReference>
<dbReference type="NCBIfam" id="TIGR00357">
    <property type="entry name" value="peptide-methionine (R)-S-oxide reductase MsrB"/>
    <property type="match status" value="1"/>
</dbReference>
<evidence type="ECO:0000256" key="7">
    <source>
        <dbReference type="HAMAP-Rule" id="MF_01401"/>
    </source>
</evidence>
<keyword evidence="10" id="KW-1185">Reference proteome</keyword>
<evidence type="ECO:0000256" key="6">
    <source>
        <dbReference type="HAMAP-Rule" id="MF_01400"/>
    </source>
</evidence>
<dbReference type="FunFam" id="2.170.150.20:FF:000003">
    <property type="entry name" value="Peptide methionine sulfoxide reductase MsrB"/>
    <property type="match status" value="1"/>
</dbReference>
<evidence type="ECO:0000256" key="3">
    <source>
        <dbReference type="ARBA" id="ARBA00047806"/>
    </source>
</evidence>
<dbReference type="SUPFAM" id="SSF51316">
    <property type="entry name" value="Mss4-like"/>
    <property type="match status" value="1"/>
</dbReference>
<comment type="catalytic activity">
    <reaction evidence="5 7">
        <text>[thioredoxin]-disulfide + L-methionine + H2O = L-methionine (S)-S-oxide + [thioredoxin]-dithiol</text>
        <dbReference type="Rhea" id="RHEA:19993"/>
        <dbReference type="Rhea" id="RHEA-COMP:10698"/>
        <dbReference type="Rhea" id="RHEA-COMP:10700"/>
        <dbReference type="ChEBI" id="CHEBI:15377"/>
        <dbReference type="ChEBI" id="CHEBI:29950"/>
        <dbReference type="ChEBI" id="CHEBI:50058"/>
        <dbReference type="ChEBI" id="CHEBI:57844"/>
        <dbReference type="ChEBI" id="CHEBI:58772"/>
        <dbReference type="EC" id="1.8.4.11"/>
    </reaction>
</comment>
<proteinExistence type="inferred from homology"/>
<dbReference type="InterPro" id="IPR002579">
    <property type="entry name" value="Met_Sox_Rdtase_MsrB_dom"/>
</dbReference>
<dbReference type="GO" id="GO:0034599">
    <property type="term" value="P:cellular response to oxidative stress"/>
    <property type="evidence" value="ECO:0007669"/>
    <property type="project" value="TreeGrafter"/>
</dbReference>
<keyword evidence="1 6" id="KW-0560">Oxidoreductase</keyword>
<dbReference type="NCBIfam" id="TIGR00401">
    <property type="entry name" value="msrA"/>
    <property type="match status" value="1"/>
</dbReference>
<dbReference type="InterPro" id="IPR002569">
    <property type="entry name" value="Met_Sox_Rdtase_MsrA_dom"/>
</dbReference>
<evidence type="ECO:0000256" key="1">
    <source>
        <dbReference type="ARBA" id="ARBA00023002"/>
    </source>
</evidence>
<comment type="caution">
    <text evidence="9">The sequence shown here is derived from an EMBL/GenBank/DDBJ whole genome shotgun (WGS) entry which is preliminary data.</text>
</comment>
<reference evidence="9" key="1">
    <citation type="submission" date="2020-08" db="EMBL/GenBank/DDBJ databases">
        <title>Genome public.</title>
        <authorList>
            <person name="Liu C."/>
            <person name="Sun Q."/>
        </authorList>
    </citation>
    <scope>NUCLEOTIDE SEQUENCE</scope>
    <source>
        <strain evidence="9">NSJ-32</strain>
    </source>
</reference>